<evidence type="ECO:0000256" key="3">
    <source>
        <dbReference type="ARBA" id="ARBA00024356"/>
    </source>
</evidence>
<dbReference type="GO" id="GO:0016757">
    <property type="term" value="F:glycosyltransferase activity"/>
    <property type="evidence" value="ECO:0007669"/>
    <property type="project" value="UniProtKB-KW"/>
</dbReference>
<evidence type="ECO:0000313" key="5">
    <source>
        <dbReference type="Proteomes" id="UP000014155"/>
    </source>
</evidence>
<dbReference type="InterPro" id="IPR023296">
    <property type="entry name" value="Glyco_hydro_beta-prop_sf"/>
</dbReference>
<evidence type="ECO:0000256" key="1">
    <source>
        <dbReference type="ARBA" id="ARBA00022676"/>
    </source>
</evidence>
<keyword evidence="2" id="KW-0808">Transferase</keyword>
<dbReference type="PANTHER" id="PTHR34106">
    <property type="entry name" value="GLYCOSIDASE"/>
    <property type="match status" value="1"/>
</dbReference>
<dbReference type="eggNOG" id="COG2152">
    <property type="taxonomic scope" value="Bacteria"/>
</dbReference>
<dbReference type="SUPFAM" id="SSF75005">
    <property type="entry name" value="Arabinanase/levansucrase/invertase"/>
    <property type="match status" value="1"/>
</dbReference>
<dbReference type="InterPro" id="IPR007184">
    <property type="entry name" value="Mannoside_phosphorylase"/>
</dbReference>
<keyword evidence="1" id="KW-0328">Glycosyltransferase</keyword>
<comment type="similarity">
    <text evidence="3">Belongs to the glycosyl hydrolase 130 family.</text>
</comment>
<protein>
    <submittedName>
        <fullName evidence="4">Putative glycosylase</fullName>
    </submittedName>
</protein>
<sequence>MNYNFIHSKKLVLKPFESNWASEMVLNPAIIKDKKSSRIHMLFRATGPWEKKRAEGKPVPYPIFLGYGWSDDNGESWQFDTNRPAISPKVEMDIDKILIRNYKGEMVVNYSNGCIEDPRLFYFEDQCYVITACRMFPPGPYWIKDEPTQCAPEWISTRNNPYGKAASENVTVNVLFKVDLDCLASGNYDKAFTYVTNLTDACFGEDRDVLIFPERLMIDGQPKIVMLQRPFNPSAYPGINEELPPSIVICAADKFEDFSNPGLTRYVLAVPKFQWEKDRIGGSTPPVKIGEDEWLLNYHGKQDAEIGYTQSFMILKEQKSGMPAVTHRCPERLAIADQDWEMPNKFKTPCIFMTGLIELGEELLASYGAADEKIGVLKINKAGLINYIKKFKA</sequence>
<name>S0FLM9_RUMCE</name>
<dbReference type="Proteomes" id="UP000014155">
    <property type="component" value="Unassembled WGS sequence"/>
</dbReference>
<dbReference type="PATRIC" id="fig|1195236.3.peg.1586"/>
<gene>
    <name evidence="4" type="ORF">CTER_1272</name>
</gene>
<keyword evidence="5" id="KW-1185">Reference proteome</keyword>
<evidence type="ECO:0000256" key="2">
    <source>
        <dbReference type="ARBA" id="ARBA00022679"/>
    </source>
</evidence>
<dbReference type="PANTHER" id="PTHR34106:SF5">
    <property type="entry name" value="GLYCOSIDASE"/>
    <property type="match status" value="1"/>
</dbReference>
<accession>S0FLM9</accession>
<dbReference type="RefSeq" id="WP_004625081.1">
    <property type="nucleotide sequence ID" value="NZ_AORV01000026.1"/>
</dbReference>
<dbReference type="STRING" id="1195236.CTER_1272"/>
<reference evidence="4 5" key="1">
    <citation type="journal article" date="2013" name="Genome Announc.">
        <title>Draft Genome Sequence of the Cellulolytic, Mesophilic, Anaerobic Bacterium Clostridium termitidis Strain CT1112 (DSM 5398).</title>
        <authorList>
            <person name="Lal S."/>
            <person name="Ramachandran U."/>
            <person name="Zhang X."/>
            <person name="Munir R."/>
            <person name="Sparling R."/>
            <person name="Levin D.B."/>
        </authorList>
    </citation>
    <scope>NUCLEOTIDE SEQUENCE [LARGE SCALE GENOMIC DNA]</scope>
    <source>
        <strain evidence="4 5">CT1112</strain>
    </source>
</reference>
<dbReference type="Gene3D" id="2.115.10.20">
    <property type="entry name" value="Glycosyl hydrolase domain, family 43"/>
    <property type="match status" value="1"/>
</dbReference>
<dbReference type="Pfam" id="PF04041">
    <property type="entry name" value="Glyco_hydro_130"/>
    <property type="match status" value="1"/>
</dbReference>
<evidence type="ECO:0000313" key="4">
    <source>
        <dbReference type="EMBL" id="EMS72807.1"/>
    </source>
</evidence>
<organism evidence="4 5">
    <name type="scientific">Ruminiclostridium cellobioparum subsp. termitidis CT1112</name>
    <dbReference type="NCBI Taxonomy" id="1195236"/>
    <lineage>
        <taxon>Bacteria</taxon>
        <taxon>Bacillati</taxon>
        <taxon>Bacillota</taxon>
        <taxon>Clostridia</taxon>
        <taxon>Eubacteriales</taxon>
        <taxon>Oscillospiraceae</taxon>
        <taxon>Ruminiclostridium</taxon>
    </lineage>
</organism>
<dbReference type="AlphaFoldDB" id="S0FLM9"/>
<proteinExistence type="inferred from homology"/>
<dbReference type="EMBL" id="AORV01000026">
    <property type="protein sequence ID" value="EMS72807.1"/>
    <property type="molecule type" value="Genomic_DNA"/>
</dbReference>
<comment type="caution">
    <text evidence="4">The sequence shown here is derived from an EMBL/GenBank/DDBJ whole genome shotgun (WGS) entry which is preliminary data.</text>
</comment>